<comment type="similarity">
    <text evidence="2">Belongs to the major facilitator superfamily.</text>
</comment>
<comment type="caution">
    <text evidence="8">The sequence shown here is derived from an EMBL/GenBank/DDBJ whole genome shotgun (WGS) entry which is preliminary data.</text>
</comment>
<name>A0ABV1YVJ0_9HYPH</name>
<protein>
    <submittedName>
        <fullName evidence="8">RhtX/FptX family siderophore transporter</fullName>
    </submittedName>
</protein>
<feature type="transmembrane region" description="Helical" evidence="7">
    <location>
        <begin position="355"/>
        <end position="373"/>
    </location>
</feature>
<dbReference type="RefSeq" id="WP_352556814.1">
    <property type="nucleotide sequence ID" value="NZ_JAMYQB010000003.1"/>
</dbReference>
<feature type="transmembrane region" description="Helical" evidence="7">
    <location>
        <begin position="379"/>
        <end position="401"/>
    </location>
</feature>
<dbReference type="PANTHER" id="PTHR12778:SF10">
    <property type="entry name" value="MAJOR FACILITATOR SUPERFAMILY DOMAIN-CONTAINING PROTEIN 3"/>
    <property type="match status" value="1"/>
</dbReference>
<feature type="transmembrane region" description="Helical" evidence="7">
    <location>
        <begin position="150"/>
        <end position="171"/>
    </location>
</feature>
<evidence type="ECO:0000313" key="9">
    <source>
        <dbReference type="Proteomes" id="UP001433071"/>
    </source>
</evidence>
<evidence type="ECO:0000256" key="4">
    <source>
        <dbReference type="ARBA" id="ARBA00022692"/>
    </source>
</evidence>
<dbReference type="SUPFAM" id="SSF103473">
    <property type="entry name" value="MFS general substrate transporter"/>
    <property type="match status" value="1"/>
</dbReference>
<dbReference type="PANTHER" id="PTHR12778">
    <property type="entry name" value="SOLUTE CARRIER FAMILY 33 ACETYL-COA TRANSPORTER -RELATED"/>
    <property type="match status" value="1"/>
</dbReference>
<comment type="subcellular location">
    <subcellularLocation>
        <location evidence="1">Membrane</location>
        <topology evidence="1">Multi-pass membrane protein</topology>
    </subcellularLocation>
</comment>
<sequence length="428" mass="45368">MSADADRPAPAGLSRLRLFVVLACLYLAQAIPSYLFAAAIPPILREQGVSRTAIGMMALLMLPLVLKFLWAPLVDRFRPLARAHRAGWVIITQVGVIAGIVAMLWIEPTDVAGIFAVGLAVSLLMSTQDIATDGYAAKYLDPKDRPIGNAIQGGSVALGVVLGGTLGLLAYHHAGWQTMVAMVAALSVIPLFAAFAMRETDPVASAPQAVINRPSILRFLRRPEARQILWIALIYRASEGLVKSMEGSYLVDAGVPLDIIGYLSGGAALTVGLGGSALAAWLLHKRGAASVLGLLGALRTLCFLIFALHAFGAIAGFWPIFGASFLQTLVRYMEIVALYSLFMTVTSSDQPGTDFTILSCAQLIVYLVGSMVAGRLADMLGYAALFTLATMLSAIAVVATYRMLSAHFADAAKARPEAPTQPLPEVAE</sequence>
<feature type="transmembrane region" description="Helical" evidence="7">
    <location>
        <begin position="86"/>
        <end position="106"/>
    </location>
</feature>
<dbReference type="NCBIfam" id="TIGR02718">
    <property type="entry name" value="sider_RhtX_FptX"/>
    <property type="match status" value="1"/>
</dbReference>
<dbReference type="Pfam" id="PF07690">
    <property type="entry name" value="MFS_1"/>
    <property type="match status" value="1"/>
</dbReference>
<evidence type="ECO:0000256" key="6">
    <source>
        <dbReference type="ARBA" id="ARBA00023136"/>
    </source>
</evidence>
<feature type="transmembrane region" description="Helical" evidence="7">
    <location>
        <begin position="53"/>
        <end position="74"/>
    </location>
</feature>
<feature type="transmembrane region" description="Helical" evidence="7">
    <location>
        <begin position="295"/>
        <end position="318"/>
    </location>
</feature>
<accession>A0ABV1YVJ0</accession>
<dbReference type="InterPro" id="IPR036259">
    <property type="entry name" value="MFS_trans_sf"/>
</dbReference>
<dbReference type="Proteomes" id="UP001433071">
    <property type="component" value="Unassembled WGS sequence"/>
</dbReference>
<dbReference type="Gene3D" id="1.20.1250.20">
    <property type="entry name" value="MFS general substrate transporter like domains"/>
    <property type="match status" value="1"/>
</dbReference>
<evidence type="ECO:0000256" key="3">
    <source>
        <dbReference type="ARBA" id="ARBA00022448"/>
    </source>
</evidence>
<evidence type="ECO:0000256" key="2">
    <source>
        <dbReference type="ARBA" id="ARBA00008335"/>
    </source>
</evidence>
<dbReference type="InterPro" id="IPR011701">
    <property type="entry name" value="MFS"/>
</dbReference>
<keyword evidence="9" id="KW-1185">Reference proteome</keyword>
<proteinExistence type="inferred from homology"/>
<reference evidence="8 9" key="1">
    <citation type="journal article" date="2024" name="Proc. Natl. Acad. Sci. U.S.A.">
        <title>The evolutionary genomics of adaptation to stress in wild rhizobium bacteria.</title>
        <authorList>
            <person name="Kehlet-Delgado H."/>
            <person name="Montoya A.P."/>
            <person name="Jensen K.T."/>
            <person name="Wendlandt C.E."/>
            <person name="Dexheimer C."/>
            <person name="Roberts M."/>
            <person name="Torres Martinez L."/>
            <person name="Friesen M.L."/>
            <person name="Griffitts J.S."/>
            <person name="Porter S.S."/>
        </authorList>
    </citation>
    <scope>NUCLEOTIDE SEQUENCE [LARGE SCALE GENOMIC DNA]</scope>
    <source>
        <strain evidence="8 9">M0641</strain>
    </source>
</reference>
<dbReference type="EMBL" id="JAMYQB010000003">
    <property type="protein sequence ID" value="MER9403728.1"/>
    <property type="molecule type" value="Genomic_DNA"/>
</dbReference>
<dbReference type="InterPro" id="IPR014090">
    <property type="entry name" value="Siderophore_transpt_RhtX/FptX"/>
</dbReference>
<dbReference type="InterPro" id="IPR004752">
    <property type="entry name" value="AmpG_permease/AT-1"/>
</dbReference>
<evidence type="ECO:0000256" key="1">
    <source>
        <dbReference type="ARBA" id="ARBA00004141"/>
    </source>
</evidence>
<feature type="transmembrane region" description="Helical" evidence="7">
    <location>
        <begin position="178"/>
        <end position="197"/>
    </location>
</feature>
<evidence type="ECO:0000313" key="8">
    <source>
        <dbReference type="EMBL" id="MER9403728.1"/>
    </source>
</evidence>
<keyword evidence="3" id="KW-0813">Transport</keyword>
<evidence type="ECO:0000256" key="5">
    <source>
        <dbReference type="ARBA" id="ARBA00022989"/>
    </source>
</evidence>
<evidence type="ECO:0000256" key="7">
    <source>
        <dbReference type="SAM" id="Phobius"/>
    </source>
</evidence>
<feature type="transmembrane region" description="Helical" evidence="7">
    <location>
        <begin position="324"/>
        <end position="343"/>
    </location>
</feature>
<organism evidence="8 9">
    <name type="scientific">Mesorhizobium caraganae</name>
    <dbReference type="NCBI Taxonomy" id="483206"/>
    <lineage>
        <taxon>Bacteria</taxon>
        <taxon>Pseudomonadati</taxon>
        <taxon>Pseudomonadota</taxon>
        <taxon>Alphaproteobacteria</taxon>
        <taxon>Hyphomicrobiales</taxon>
        <taxon>Phyllobacteriaceae</taxon>
        <taxon>Mesorhizobium</taxon>
    </lineage>
</organism>
<keyword evidence="5 7" id="KW-1133">Transmembrane helix</keyword>
<keyword evidence="4 7" id="KW-0812">Transmembrane</keyword>
<dbReference type="CDD" id="cd17485">
    <property type="entry name" value="MFS_MFSD3"/>
    <property type="match status" value="1"/>
</dbReference>
<gene>
    <name evidence="8" type="ORF">NKI36_06650</name>
</gene>
<keyword evidence="6 7" id="KW-0472">Membrane</keyword>
<feature type="transmembrane region" description="Helical" evidence="7">
    <location>
        <begin position="259"/>
        <end position="283"/>
    </location>
</feature>